<sequence>MVNTNGLRIARDKEFVAKLAELKPGFEVYLQFDSLRPDVHQQLRGADLTRIRQQALENLEEFGISTTLVAVIKKGLNDDEVGDIVKHALTWSCVRGVTFQPIQDAGRNDGFEPDRDRIVLSDIRRSIIEADNPFTERDVIPLPCNPESITIGYALRQGKDIAPVTSFLPREMLVDEVPNTVSFEKFPELRKRLFEFFSLESDPTNSSERLEALLCCLPEVPTPGNLEYSNIFRVVVSEFLDPHNFCISRVKRSCVHFVTLDGKIIPFDTYNLFYRDAAARARRMNSLSMLGAR</sequence>
<dbReference type="InterPro" id="IPR013785">
    <property type="entry name" value="Aldolase_TIM"/>
</dbReference>
<dbReference type="GO" id="GO:0046872">
    <property type="term" value="F:metal ion binding"/>
    <property type="evidence" value="ECO:0007669"/>
    <property type="project" value="UniProtKB-KW"/>
</dbReference>
<dbReference type="SUPFAM" id="SSF102114">
    <property type="entry name" value="Radical SAM enzymes"/>
    <property type="match status" value="1"/>
</dbReference>
<feature type="domain" description="Radical SAM core" evidence="6">
    <location>
        <begin position="2"/>
        <end position="87"/>
    </location>
</feature>
<dbReference type="Proteomes" id="UP000606730">
    <property type="component" value="Unassembled WGS sequence"/>
</dbReference>
<evidence type="ECO:0000313" key="8">
    <source>
        <dbReference type="Proteomes" id="UP000606730"/>
    </source>
</evidence>
<comment type="caution">
    <text evidence="7">The sequence shown here is derived from an EMBL/GenBank/DDBJ whole genome shotgun (WGS) entry which is preliminary data.</text>
</comment>
<reference evidence="7" key="1">
    <citation type="journal article" date="2014" name="Int. J. Syst. Evol. Microbiol.">
        <title>Complete genome sequence of Corynebacterium casei LMG S-19264T (=DSM 44701T), isolated from a smear-ripened cheese.</title>
        <authorList>
            <consortium name="US DOE Joint Genome Institute (JGI-PGF)"/>
            <person name="Walter F."/>
            <person name="Albersmeier A."/>
            <person name="Kalinowski J."/>
            <person name="Ruckert C."/>
        </authorList>
    </citation>
    <scope>NUCLEOTIDE SEQUENCE</scope>
    <source>
        <strain evidence="7">CGMCC 1.16012</strain>
    </source>
</reference>
<dbReference type="GO" id="GO:0051536">
    <property type="term" value="F:iron-sulfur cluster binding"/>
    <property type="evidence" value="ECO:0007669"/>
    <property type="project" value="UniProtKB-KW"/>
</dbReference>
<keyword evidence="5" id="KW-0411">Iron-sulfur</keyword>
<dbReference type="InterPro" id="IPR034474">
    <property type="entry name" value="Methyltransferase_Class_D"/>
</dbReference>
<dbReference type="InterPro" id="IPR007197">
    <property type="entry name" value="rSAM"/>
</dbReference>
<dbReference type="InterPro" id="IPR058240">
    <property type="entry name" value="rSAM_sf"/>
</dbReference>
<dbReference type="AlphaFoldDB" id="A0A917EMR0"/>
<dbReference type="EMBL" id="BMKN01000002">
    <property type="protein sequence ID" value="GGE57853.1"/>
    <property type="molecule type" value="Genomic_DNA"/>
</dbReference>
<evidence type="ECO:0000256" key="3">
    <source>
        <dbReference type="ARBA" id="ARBA00022723"/>
    </source>
</evidence>
<organism evidence="7 8">
    <name type="scientific">Actibacterium pelagium</name>
    <dbReference type="NCBI Taxonomy" id="2029103"/>
    <lineage>
        <taxon>Bacteria</taxon>
        <taxon>Pseudomonadati</taxon>
        <taxon>Pseudomonadota</taxon>
        <taxon>Alphaproteobacteria</taxon>
        <taxon>Rhodobacterales</taxon>
        <taxon>Roseobacteraceae</taxon>
        <taxon>Actibacterium</taxon>
    </lineage>
</organism>
<evidence type="ECO:0000256" key="5">
    <source>
        <dbReference type="ARBA" id="ARBA00023014"/>
    </source>
</evidence>
<accession>A0A917EMR0</accession>
<name>A0A917EMR0_9RHOB</name>
<keyword evidence="4" id="KW-0408">Iron</keyword>
<keyword evidence="8" id="KW-1185">Reference proteome</keyword>
<evidence type="ECO:0000256" key="2">
    <source>
        <dbReference type="ARBA" id="ARBA00022691"/>
    </source>
</evidence>
<evidence type="ECO:0000313" key="7">
    <source>
        <dbReference type="EMBL" id="GGE57853.1"/>
    </source>
</evidence>
<gene>
    <name evidence="7" type="ORF">GCM10011517_27070</name>
</gene>
<dbReference type="PANTHER" id="PTHR43306">
    <property type="entry name" value="7,8-DIHYDRO-6-HYDROXYMETHYLPTERIN DIMETHYLTRANSFERASE"/>
    <property type="match status" value="1"/>
</dbReference>
<protein>
    <recommendedName>
        <fullName evidence="6">Radical SAM core domain-containing protein</fullName>
    </recommendedName>
</protein>
<dbReference type="GO" id="GO:0003824">
    <property type="term" value="F:catalytic activity"/>
    <property type="evidence" value="ECO:0007669"/>
    <property type="project" value="InterPro"/>
</dbReference>
<dbReference type="Pfam" id="PF04055">
    <property type="entry name" value="Radical_SAM"/>
    <property type="match status" value="1"/>
</dbReference>
<dbReference type="Gene3D" id="3.20.20.70">
    <property type="entry name" value="Aldolase class I"/>
    <property type="match status" value="1"/>
</dbReference>
<reference evidence="7" key="2">
    <citation type="submission" date="2020-09" db="EMBL/GenBank/DDBJ databases">
        <authorList>
            <person name="Sun Q."/>
            <person name="Zhou Y."/>
        </authorList>
    </citation>
    <scope>NUCLEOTIDE SEQUENCE</scope>
    <source>
        <strain evidence="7">CGMCC 1.16012</strain>
    </source>
</reference>
<keyword evidence="2" id="KW-0949">S-adenosyl-L-methionine</keyword>
<dbReference type="PANTHER" id="PTHR43306:SF1">
    <property type="entry name" value="7,8-DIHYDRO-6-HYDROXYMETHYLPTERIN DIMETHYLTRANSFERASE"/>
    <property type="match status" value="1"/>
</dbReference>
<comment type="cofactor">
    <cofactor evidence="1">
        <name>[4Fe-4S] cluster</name>
        <dbReference type="ChEBI" id="CHEBI:49883"/>
    </cofactor>
</comment>
<evidence type="ECO:0000256" key="1">
    <source>
        <dbReference type="ARBA" id="ARBA00001966"/>
    </source>
</evidence>
<evidence type="ECO:0000256" key="4">
    <source>
        <dbReference type="ARBA" id="ARBA00023004"/>
    </source>
</evidence>
<keyword evidence="3" id="KW-0479">Metal-binding</keyword>
<proteinExistence type="predicted"/>
<evidence type="ECO:0000259" key="6">
    <source>
        <dbReference type="Pfam" id="PF04055"/>
    </source>
</evidence>